<feature type="transmembrane region" description="Helical" evidence="1">
    <location>
        <begin position="100"/>
        <end position="119"/>
    </location>
</feature>
<feature type="transmembrane region" description="Helical" evidence="1">
    <location>
        <begin position="38"/>
        <end position="59"/>
    </location>
</feature>
<dbReference type="Proteomes" id="UP000617426">
    <property type="component" value="Unassembled WGS sequence"/>
</dbReference>
<keyword evidence="3" id="KW-1185">Reference proteome</keyword>
<reference evidence="2" key="1">
    <citation type="submission" date="2020-08" db="EMBL/GenBank/DDBJ databases">
        <title>Sequencing the genomes of 1000 actinobacteria strains.</title>
        <authorList>
            <person name="Klenk H.-P."/>
        </authorList>
    </citation>
    <scope>NUCLEOTIDE SEQUENCE</scope>
    <source>
        <strain evidence="2">DSM 10695</strain>
    </source>
</reference>
<evidence type="ECO:0000313" key="3">
    <source>
        <dbReference type="Proteomes" id="UP000617426"/>
    </source>
</evidence>
<gene>
    <name evidence="2" type="ORF">HD592_001917</name>
</gene>
<accession>A0A923E6P6</accession>
<organism evidence="2 3">
    <name type="scientific">Schaalia hyovaginalis</name>
    <dbReference type="NCBI Taxonomy" id="29316"/>
    <lineage>
        <taxon>Bacteria</taxon>
        <taxon>Bacillati</taxon>
        <taxon>Actinomycetota</taxon>
        <taxon>Actinomycetes</taxon>
        <taxon>Actinomycetales</taxon>
        <taxon>Actinomycetaceae</taxon>
        <taxon>Schaalia</taxon>
    </lineage>
</organism>
<keyword evidence="1" id="KW-0812">Transmembrane</keyword>
<feature type="transmembrane region" description="Helical" evidence="1">
    <location>
        <begin position="125"/>
        <end position="143"/>
    </location>
</feature>
<comment type="caution">
    <text evidence="2">The sequence shown here is derived from an EMBL/GenBank/DDBJ whole genome shotgun (WGS) entry which is preliminary data.</text>
</comment>
<feature type="transmembrane region" description="Helical" evidence="1">
    <location>
        <begin position="71"/>
        <end position="93"/>
    </location>
</feature>
<evidence type="ECO:0000313" key="2">
    <source>
        <dbReference type="EMBL" id="MBB6335352.1"/>
    </source>
</evidence>
<dbReference type="AlphaFoldDB" id="A0A923E6P6"/>
<keyword evidence="1" id="KW-1133">Transmembrane helix</keyword>
<keyword evidence="1" id="KW-0472">Membrane</keyword>
<feature type="transmembrane region" description="Helical" evidence="1">
    <location>
        <begin position="6"/>
        <end position="26"/>
    </location>
</feature>
<dbReference type="EMBL" id="JACHMK010000001">
    <property type="protein sequence ID" value="MBB6335352.1"/>
    <property type="molecule type" value="Genomic_DNA"/>
</dbReference>
<protein>
    <submittedName>
        <fullName evidence="2">Uncharacterized protein</fullName>
    </submittedName>
</protein>
<name>A0A923E6P6_9ACTO</name>
<evidence type="ECO:0000256" key="1">
    <source>
        <dbReference type="SAM" id="Phobius"/>
    </source>
</evidence>
<feature type="transmembrane region" description="Helical" evidence="1">
    <location>
        <begin position="155"/>
        <end position="179"/>
    </location>
</feature>
<proteinExistence type="predicted"/>
<sequence length="181" mass="20223">MLTDFLRDQAFAVAWLSMMAAAWLGWSQEDPKPRLRGALGTGSVLGMLIAIAAGLLVWRNWTTPTALEGRYWVFGLIVLAEAVLIGVGCIFLARRGLTRWYGWWIGICVALHFIPLAWIFEDWSYLVLAVVQVAGLVTMFPPLKRGTYATSRWACPWIALTFLVFAIASGIILLLRYGYPV</sequence>